<dbReference type="SUPFAM" id="SSF53300">
    <property type="entry name" value="vWA-like"/>
    <property type="match status" value="1"/>
</dbReference>
<evidence type="ECO:0000259" key="2">
    <source>
        <dbReference type="Pfam" id="PF13400"/>
    </source>
</evidence>
<dbReference type="RefSeq" id="WP_118942998.1">
    <property type="nucleotide sequence ID" value="NZ_CP032125.1"/>
</dbReference>
<evidence type="ECO:0000313" key="4">
    <source>
        <dbReference type="Proteomes" id="UP000261704"/>
    </source>
</evidence>
<dbReference type="EMBL" id="CP032125">
    <property type="protein sequence ID" value="AXX98342.1"/>
    <property type="molecule type" value="Genomic_DNA"/>
</dbReference>
<feature type="transmembrane region" description="Helical" evidence="1">
    <location>
        <begin position="41"/>
        <end position="61"/>
    </location>
</feature>
<gene>
    <name evidence="3" type="ORF">BAR1_10640</name>
</gene>
<protein>
    <recommendedName>
        <fullName evidence="2">Putative Flp pilus-assembly TadG-like N-terminal domain-containing protein</fullName>
    </recommendedName>
</protein>
<proteinExistence type="predicted"/>
<dbReference type="OrthoDB" id="7522752at2"/>
<name>A0A347UHL4_9RHOB</name>
<dbReference type="InterPro" id="IPR028087">
    <property type="entry name" value="Tad_N"/>
</dbReference>
<dbReference type="Gene3D" id="3.40.50.410">
    <property type="entry name" value="von Willebrand factor, type A domain"/>
    <property type="match status" value="1"/>
</dbReference>
<keyword evidence="1" id="KW-1133">Transmembrane helix</keyword>
<dbReference type="Proteomes" id="UP000261704">
    <property type="component" value="Chromosome"/>
</dbReference>
<feature type="domain" description="Putative Flp pilus-assembly TadG-like N-terminal" evidence="2">
    <location>
        <begin position="40"/>
        <end position="84"/>
    </location>
</feature>
<evidence type="ECO:0000313" key="3">
    <source>
        <dbReference type="EMBL" id="AXX98342.1"/>
    </source>
</evidence>
<dbReference type="InterPro" id="IPR036465">
    <property type="entry name" value="vWFA_dom_sf"/>
</dbReference>
<reference evidence="3 4" key="1">
    <citation type="submission" date="2018-09" db="EMBL/GenBank/DDBJ databases">
        <title>Profundibacter amoris BAR1 gen. nov., sp. nov., a new member of the Roseobacter clade isolated at Lokis Castle Vent Field on the Arctic Mid-Oceanic Ridge.</title>
        <authorList>
            <person name="Le Moine Bauer S."/>
            <person name="Sjoeberg A.G."/>
            <person name="L'Haridon S."/>
            <person name="Stokke R."/>
            <person name="Roalkvam I."/>
            <person name="Steen I.H."/>
            <person name="Dahle H."/>
        </authorList>
    </citation>
    <scope>NUCLEOTIDE SEQUENCE [LARGE SCALE GENOMIC DNA]</scope>
    <source>
        <strain evidence="3 4">BAR1</strain>
    </source>
</reference>
<keyword evidence="4" id="KW-1185">Reference proteome</keyword>
<dbReference type="AlphaFoldDB" id="A0A347UHL4"/>
<dbReference type="KEGG" id="pamo:BAR1_10640"/>
<organism evidence="3 4">
    <name type="scientific">Profundibacter amoris</name>
    <dbReference type="NCBI Taxonomy" id="2171755"/>
    <lineage>
        <taxon>Bacteria</taxon>
        <taxon>Pseudomonadati</taxon>
        <taxon>Pseudomonadota</taxon>
        <taxon>Alphaproteobacteria</taxon>
        <taxon>Rhodobacterales</taxon>
        <taxon>Paracoccaceae</taxon>
        <taxon>Profundibacter</taxon>
    </lineage>
</organism>
<sequence length="572" mass="63089">MKTRLQSSTEDKKAPFGSAPHGRVASFLKPFQKFRKDEEGAIVIFSLFMFAMMLMIGGLAVDVMRAEYQRTKIQYTADRCALSASGLSQQLPAAEVVTDCFQKAGLGWLNPTVIVDQAQNSKRVSIQLPDPKIKTIFLAVDWSKIFKVGSGSSVEYLTTPAAAAAVDGVQKVEVSLVLDVSGSMGNPSASGRDKIEDLQIAAKQFVDALLLDAPHEDTYSISIVPYSYQVRAGEPLLSNMNVSSEHTYSSCVDWTTSEYNTTEVNQSVELRRAGFIAVRDYSRHRYQNLALDHWLFSCPSGAGNANRQILPLSGDRTALRDYIDALKPKGNTSTEMGIKWGAALLDPSMRTVVDDMITDGTVDPMFSGRPNTYGEDGILKVIVAMTDGANTYSYELLDPYRTGMSNVWREDTSGTDSRIRYWVYNPSHSGSNKYRYLKYSTGGSLKVAQWVSAPSTDAEHLSMAKLWRVASTYFVADRLQYKADLSRYDWGDGSYRKYGPTAKDQRMAAICSAAKSNNILLYTIGFEVSDSNALKLQNCATTAAHFFRVDGVDIADAFAEIAAQLKSLRLVK</sequence>
<accession>A0A347UHL4</accession>
<keyword evidence="1" id="KW-0812">Transmembrane</keyword>
<dbReference type="Pfam" id="PF13400">
    <property type="entry name" value="Tad"/>
    <property type="match status" value="1"/>
</dbReference>
<keyword evidence="1" id="KW-0472">Membrane</keyword>
<evidence type="ECO:0000256" key="1">
    <source>
        <dbReference type="SAM" id="Phobius"/>
    </source>
</evidence>